<feature type="compositionally biased region" description="Basic and acidic residues" evidence="1">
    <location>
        <begin position="52"/>
        <end position="65"/>
    </location>
</feature>
<dbReference type="Proteomes" id="UP000054928">
    <property type="component" value="Unassembled WGS sequence"/>
</dbReference>
<feature type="region of interest" description="Disordered" evidence="1">
    <location>
        <begin position="44"/>
        <end position="75"/>
    </location>
</feature>
<feature type="region of interest" description="Disordered" evidence="1">
    <location>
        <begin position="1"/>
        <end position="24"/>
    </location>
</feature>
<organism evidence="2 3">
    <name type="scientific">Plasmopara halstedii</name>
    <name type="common">Downy mildew of sunflower</name>
    <dbReference type="NCBI Taxonomy" id="4781"/>
    <lineage>
        <taxon>Eukaryota</taxon>
        <taxon>Sar</taxon>
        <taxon>Stramenopiles</taxon>
        <taxon>Oomycota</taxon>
        <taxon>Peronosporomycetes</taxon>
        <taxon>Peronosporales</taxon>
        <taxon>Peronosporaceae</taxon>
        <taxon>Plasmopara</taxon>
    </lineage>
</organism>
<evidence type="ECO:0000256" key="1">
    <source>
        <dbReference type="SAM" id="MobiDB-lite"/>
    </source>
</evidence>
<keyword evidence="3" id="KW-1185">Reference proteome</keyword>
<evidence type="ECO:0000313" key="2">
    <source>
        <dbReference type="EMBL" id="CEG40563.1"/>
    </source>
</evidence>
<proteinExistence type="predicted"/>
<dbReference type="EMBL" id="CCYD01000523">
    <property type="protein sequence ID" value="CEG40563.1"/>
    <property type="molecule type" value="Genomic_DNA"/>
</dbReference>
<dbReference type="OrthoDB" id="124815at2759"/>
<dbReference type="GeneID" id="36405807"/>
<evidence type="ECO:0000313" key="3">
    <source>
        <dbReference type="Proteomes" id="UP000054928"/>
    </source>
</evidence>
<sequence>MSDRVSAASRHVNPWLDEPERRAPRTLMVTSDLVGDVEVVDYESDTPFPGRNYEKGEPRQRRDASPARALRIPCPIPDLSSPEGCGVITNDLDETQKRQLEAARMSALMRAHPRPVIDPRGEYGFCPADSAVEVKDVLTRSLRLHIIGSPAITEDELAKLKALRARFLVPQEFPLEAYRTRLRDHEVALMYPCCGRYL</sequence>
<reference evidence="3" key="1">
    <citation type="submission" date="2014-09" db="EMBL/GenBank/DDBJ databases">
        <authorList>
            <person name="Sharma Rahul"/>
            <person name="Thines Marco"/>
        </authorList>
    </citation>
    <scope>NUCLEOTIDE SEQUENCE [LARGE SCALE GENOMIC DNA]</scope>
</reference>
<name>A0A0N7L559_PLAHL</name>
<accession>A0A0N7L559</accession>
<protein>
    <submittedName>
        <fullName evidence="2">Uncharacterized protein</fullName>
    </submittedName>
</protein>
<dbReference type="OMA" id="YEKGEPR"/>
<dbReference type="RefSeq" id="XP_024576932.1">
    <property type="nucleotide sequence ID" value="XM_024726234.1"/>
</dbReference>
<dbReference type="AlphaFoldDB" id="A0A0N7L559"/>